<organism evidence="1 2">
    <name type="scientific">Candidatus Coproplasma stercoripullorum</name>
    <dbReference type="NCBI Taxonomy" id="2840751"/>
    <lineage>
        <taxon>Bacteria</taxon>
        <taxon>Bacillati</taxon>
        <taxon>Bacillota</taxon>
        <taxon>Clostridia</taxon>
        <taxon>Eubacteriales</taxon>
        <taxon>Candidatus Coproplasma</taxon>
    </lineage>
</organism>
<dbReference type="EMBL" id="DVHB01000068">
    <property type="protein sequence ID" value="HIR39502.1"/>
    <property type="molecule type" value="Genomic_DNA"/>
</dbReference>
<dbReference type="Gene3D" id="3.40.50.450">
    <property type="match status" value="1"/>
</dbReference>
<protein>
    <submittedName>
        <fullName evidence="1">Uncharacterized protein</fullName>
    </submittedName>
</protein>
<proteinExistence type="predicted"/>
<dbReference type="AlphaFoldDB" id="A0A9D1AFF7"/>
<comment type="caution">
    <text evidence="1">The sequence shown here is derived from an EMBL/GenBank/DDBJ whole genome shotgun (WGS) entry which is preliminary data.</text>
</comment>
<sequence>MENVPYRYAILRRNEWLADNADIIISHVIHTMGGAEKMLKYAERKNKKIIYLNKLINK</sequence>
<evidence type="ECO:0000313" key="2">
    <source>
        <dbReference type="Proteomes" id="UP000824179"/>
    </source>
</evidence>
<accession>A0A9D1AFF7</accession>
<evidence type="ECO:0000313" key="1">
    <source>
        <dbReference type="EMBL" id="HIR39502.1"/>
    </source>
</evidence>
<reference evidence="1" key="1">
    <citation type="submission" date="2020-10" db="EMBL/GenBank/DDBJ databases">
        <authorList>
            <person name="Gilroy R."/>
        </authorList>
    </citation>
    <scope>NUCLEOTIDE SEQUENCE</scope>
    <source>
        <strain evidence="1">ChiW25-3613</strain>
    </source>
</reference>
<dbReference type="Proteomes" id="UP000824179">
    <property type="component" value="Unassembled WGS sequence"/>
</dbReference>
<gene>
    <name evidence="1" type="ORF">IAB90_03875</name>
</gene>
<name>A0A9D1AFF7_9FIRM</name>
<reference evidence="1" key="2">
    <citation type="journal article" date="2021" name="PeerJ">
        <title>Extensive microbial diversity within the chicken gut microbiome revealed by metagenomics and culture.</title>
        <authorList>
            <person name="Gilroy R."/>
            <person name="Ravi A."/>
            <person name="Getino M."/>
            <person name="Pursley I."/>
            <person name="Horton D.L."/>
            <person name="Alikhan N.F."/>
            <person name="Baker D."/>
            <person name="Gharbi K."/>
            <person name="Hall N."/>
            <person name="Watson M."/>
            <person name="Adriaenssens E.M."/>
            <person name="Foster-Nyarko E."/>
            <person name="Jarju S."/>
            <person name="Secka A."/>
            <person name="Antonio M."/>
            <person name="Oren A."/>
            <person name="Chaudhuri R.R."/>
            <person name="La Ragione R."/>
            <person name="Hildebrand F."/>
            <person name="Pallen M.J."/>
        </authorList>
    </citation>
    <scope>NUCLEOTIDE SEQUENCE</scope>
    <source>
        <strain evidence="1">ChiW25-3613</strain>
    </source>
</reference>